<dbReference type="NCBIfam" id="TIGR01023">
    <property type="entry name" value="rpmG_bact"/>
    <property type="match status" value="1"/>
</dbReference>
<organism evidence="6 7">
    <name type="scientific">candidate division WWE3 bacterium CG_4_10_14_0_2_um_filter_42_7</name>
    <dbReference type="NCBI Taxonomy" id="1975073"/>
    <lineage>
        <taxon>Bacteria</taxon>
        <taxon>Katanobacteria</taxon>
    </lineage>
</organism>
<dbReference type="SUPFAM" id="SSF57829">
    <property type="entry name" value="Zn-binding ribosomal proteins"/>
    <property type="match status" value="1"/>
</dbReference>
<dbReference type="GO" id="GO:0006412">
    <property type="term" value="P:translation"/>
    <property type="evidence" value="ECO:0007669"/>
    <property type="project" value="UniProtKB-UniRule"/>
</dbReference>
<evidence type="ECO:0000313" key="7">
    <source>
        <dbReference type="Proteomes" id="UP000229915"/>
    </source>
</evidence>
<dbReference type="NCBIfam" id="NF001860">
    <property type="entry name" value="PRK00595.1"/>
    <property type="match status" value="1"/>
</dbReference>
<dbReference type="AlphaFoldDB" id="A0A2M7TD81"/>
<evidence type="ECO:0000313" key="6">
    <source>
        <dbReference type="EMBL" id="PIZ43356.1"/>
    </source>
</evidence>
<comment type="caution">
    <text evidence="6">The sequence shown here is derived from an EMBL/GenBank/DDBJ whole genome shotgun (WGS) entry which is preliminary data.</text>
</comment>
<keyword evidence="2 5" id="KW-0689">Ribosomal protein</keyword>
<dbReference type="PANTHER" id="PTHR43168:SF2">
    <property type="entry name" value="LARGE RIBOSOMAL SUBUNIT PROTEIN BL33C"/>
    <property type="match status" value="1"/>
</dbReference>
<dbReference type="GO" id="GO:0005840">
    <property type="term" value="C:ribosome"/>
    <property type="evidence" value="ECO:0007669"/>
    <property type="project" value="UniProtKB-KW"/>
</dbReference>
<evidence type="ECO:0000256" key="3">
    <source>
        <dbReference type="ARBA" id="ARBA00023274"/>
    </source>
</evidence>
<reference evidence="7" key="1">
    <citation type="submission" date="2017-09" db="EMBL/GenBank/DDBJ databases">
        <title>Depth-based differentiation of microbial function through sediment-hosted aquifers and enrichment of novel symbionts in the deep terrestrial subsurface.</title>
        <authorList>
            <person name="Probst A.J."/>
            <person name="Ladd B."/>
            <person name="Jarett J.K."/>
            <person name="Geller-Mcgrath D.E."/>
            <person name="Sieber C.M.K."/>
            <person name="Emerson J.B."/>
            <person name="Anantharaman K."/>
            <person name="Thomas B.C."/>
            <person name="Malmstrom R."/>
            <person name="Stieglmeier M."/>
            <person name="Klingl A."/>
            <person name="Woyke T."/>
            <person name="Ryan C.M."/>
            <person name="Banfield J.F."/>
        </authorList>
    </citation>
    <scope>NUCLEOTIDE SEQUENCE [LARGE SCALE GENOMIC DNA]</scope>
</reference>
<proteinExistence type="inferred from homology"/>
<dbReference type="InterPro" id="IPR011332">
    <property type="entry name" value="Ribosomal_zn-bd"/>
</dbReference>
<evidence type="ECO:0000256" key="4">
    <source>
        <dbReference type="ARBA" id="ARBA00035176"/>
    </source>
</evidence>
<dbReference type="NCBIfam" id="NF001764">
    <property type="entry name" value="PRK00504.1"/>
    <property type="match status" value="1"/>
</dbReference>
<dbReference type="PANTHER" id="PTHR43168">
    <property type="entry name" value="50S RIBOSOMAL PROTEIN L33, CHLOROPLASTIC"/>
    <property type="match status" value="1"/>
</dbReference>
<protein>
    <recommendedName>
        <fullName evidence="4 5">Large ribosomal subunit protein bL33</fullName>
    </recommendedName>
</protein>
<accession>A0A2M7TD81</accession>
<dbReference type="InterPro" id="IPR001705">
    <property type="entry name" value="Ribosomal_bL33"/>
</dbReference>
<evidence type="ECO:0000256" key="1">
    <source>
        <dbReference type="ARBA" id="ARBA00007596"/>
    </source>
</evidence>
<dbReference type="Gene3D" id="2.20.28.120">
    <property type="entry name" value="Ribosomal protein L33"/>
    <property type="match status" value="1"/>
</dbReference>
<keyword evidence="3 5" id="KW-0687">Ribonucleoprotein</keyword>
<evidence type="ECO:0000256" key="5">
    <source>
        <dbReference type="HAMAP-Rule" id="MF_00294"/>
    </source>
</evidence>
<dbReference type="Proteomes" id="UP000229915">
    <property type="component" value="Unassembled WGS sequence"/>
</dbReference>
<evidence type="ECO:0000256" key="2">
    <source>
        <dbReference type="ARBA" id="ARBA00022980"/>
    </source>
</evidence>
<dbReference type="GO" id="GO:1990904">
    <property type="term" value="C:ribonucleoprotein complex"/>
    <property type="evidence" value="ECO:0007669"/>
    <property type="project" value="UniProtKB-KW"/>
</dbReference>
<dbReference type="InterPro" id="IPR038584">
    <property type="entry name" value="Ribosomal_bL33_sf"/>
</dbReference>
<name>A0A2M7TD81_UNCKA</name>
<dbReference type="GO" id="GO:0005737">
    <property type="term" value="C:cytoplasm"/>
    <property type="evidence" value="ECO:0007669"/>
    <property type="project" value="UniProtKB-ARBA"/>
</dbReference>
<dbReference type="GO" id="GO:0003735">
    <property type="term" value="F:structural constituent of ribosome"/>
    <property type="evidence" value="ECO:0007669"/>
    <property type="project" value="InterPro"/>
</dbReference>
<dbReference type="HAMAP" id="MF_00294">
    <property type="entry name" value="Ribosomal_bL33"/>
    <property type="match status" value="1"/>
</dbReference>
<dbReference type="EMBL" id="PFNK01000045">
    <property type="protein sequence ID" value="PIZ43356.1"/>
    <property type="molecule type" value="Genomic_DNA"/>
</dbReference>
<gene>
    <name evidence="5 6" type="primary">rpmG</name>
    <name evidence="6" type="ORF">COY33_01630</name>
</gene>
<sequence length="57" mass="6727">MAKKGARQILHMICEECNTQNYISERNRDNTKDKLQLSKYCGVCRKHTIHKESSKMK</sequence>
<comment type="similarity">
    <text evidence="1 5">Belongs to the bacterial ribosomal protein bL33 family.</text>
</comment>
<dbReference type="Pfam" id="PF00471">
    <property type="entry name" value="Ribosomal_L33"/>
    <property type="match status" value="1"/>
</dbReference>